<name>A0A8C5E7J5_GOUWI</name>
<evidence type="ECO:0000256" key="1">
    <source>
        <dbReference type="ARBA" id="ARBA00004613"/>
    </source>
</evidence>
<keyword evidence="4" id="KW-0964">Secreted</keyword>
<dbReference type="GO" id="GO:0005126">
    <property type="term" value="F:cytokine receptor binding"/>
    <property type="evidence" value="ECO:0007669"/>
    <property type="project" value="InterPro"/>
</dbReference>
<dbReference type="PANTHER" id="PTHR14356">
    <property type="entry name" value="INTERLEUKIN-15-RELATED"/>
    <property type="match status" value="1"/>
</dbReference>
<dbReference type="GO" id="GO:0005125">
    <property type="term" value="F:cytokine activity"/>
    <property type="evidence" value="ECO:0007669"/>
    <property type="project" value="UniProtKB-KW"/>
</dbReference>
<evidence type="ECO:0000256" key="6">
    <source>
        <dbReference type="ARBA" id="ARBA00023157"/>
    </source>
</evidence>
<keyword evidence="6" id="KW-1015">Disulfide bond</keyword>
<keyword evidence="9" id="KW-1185">Reference proteome</keyword>
<dbReference type="PANTHER" id="PTHR14356:SF3">
    <property type="entry name" value="INTERLEUKIN-15"/>
    <property type="match status" value="1"/>
</dbReference>
<sequence>MKILFGFTCPGDQRGSLSRPTKDALFQSTCQLCRESHKTQVWLYFLVLSLLSTSTCVTSTPEIADLQTCVKKLRDLIEKSDAMLYAPSLNEVEVNCKNMSLKCYLLELIMVAEEEAVPDNRTACIFHFNETLSTEDGCPPCEAYSFENITTFLNRLNNLLEAMATRQQT</sequence>
<dbReference type="GO" id="GO:0042119">
    <property type="term" value="P:neutrophil activation"/>
    <property type="evidence" value="ECO:0007669"/>
    <property type="project" value="TreeGrafter"/>
</dbReference>
<evidence type="ECO:0000313" key="9">
    <source>
        <dbReference type="Proteomes" id="UP000694680"/>
    </source>
</evidence>
<dbReference type="SUPFAM" id="SSF47266">
    <property type="entry name" value="4-helical cytokines"/>
    <property type="match status" value="1"/>
</dbReference>
<dbReference type="GO" id="GO:0050778">
    <property type="term" value="P:positive regulation of immune response"/>
    <property type="evidence" value="ECO:0007669"/>
    <property type="project" value="TreeGrafter"/>
</dbReference>
<dbReference type="Ensembl" id="ENSGWIT00000019467.1">
    <property type="protein sequence ID" value="ENSGWIP00000017638.1"/>
    <property type="gene ID" value="ENSGWIG00000009816.1"/>
</dbReference>
<evidence type="ECO:0000256" key="4">
    <source>
        <dbReference type="ARBA" id="ARBA00022525"/>
    </source>
</evidence>
<gene>
    <name evidence="8" type="primary">il15l</name>
</gene>
<evidence type="ECO:0000256" key="7">
    <source>
        <dbReference type="RuleBase" id="RU003453"/>
    </source>
</evidence>
<evidence type="ECO:0000256" key="2">
    <source>
        <dbReference type="ARBA" id="ARBA00006050"/>
    </source>
</evidence>
<accession>A0A8C5E7J5</accession>
<dbReference type="GO" id="GO:0001819">
    <property type="term" value="P:positive regulation of cytokine production"/>
    <property type="evidence" value="ECO:0007669"/>
    <property type="project" value="TreeGrafter"/>
</dbReference>
<dbReference type="InterPro" id="IPR020439">
    <property type="entry name" value="IL-15"/>
</dbReference>
<comment type="subcellular location">
    <subcellularLocation>
        <location evidence="1">Secreted</location>
    </subcellularLocation>
</comment>
<dbReference type="GO" id="GO:0042102">
    <property type="term" value="P:positive regulation of T cell proliferation"/>
    <property type="evidence" value="ECO:0007669"/>
    <property type="project" value="TreeGrafter"/>
</dbReference>
<dbReference type="GO" id="GO:0006955">
    <property type="term" value="P:immune response"/>
    <property type="evidence" value="ECO:0007669"/>
    <property type="project" value="InterPro"/>
</dbReference>
<dbReference type="Pfam" id="PF02372">
    <property type="entry name" value="IL15"/>
    <property type="match status" value="1"/>
</dbReference>
<dbReference type="InterPro" id="IPR003443">
    <property type="entry name" value="IL-15/IL-21_fam"/>
</dbReference>
<reference evidence="8" key="3">
    <citation type="submission" date="2025-09" db="UniProtKB">
        <authorList>
            <consortium name="Ensembl"/>
        </authorList>
    </citation>
    <scope>IDENTIFICATION</scope>
</reference>
<reference evidence="8" key="2">
    <citation type="submission" date="2025-08" db="UniProtKB">
        <authorList>
            <consortium name="Ensembl"/>
        </authorList>
    </citation>
    <scope>IDENTIFICATION</scope>
</reference>
<proteinExistence type="inferred from homology"/>
<organism evidence="8 9">
    <name type="scientific">Gouania willdenowi</name>
    <name type="common">Blunt-snouted clingfish</name>
    <name type="synonym">Lepadogaster willdenowi</name>
    <dbReference type="NCBI Taxonomy" id="441366"/>
    <lineage>
        <taxon>Eukaryota</taxon>
        <taxon>Metazoa</taxon>
        <taxon>Chordata</taxon>
        <taxon>Craniata</taxon>
        <taxon>Vertebrata</taxon>
        <taxon>Euteleostomi</taxon>
        <taxon>Actinopterygii</taxon>
        <taxon>Neopterygii</taxon>
        <taxon>Teleostei</taxon>
        <taxon>Neoteleostei</taxon>
        <taxon>Acanthomorphata</taxon>
        <taxon>Ovalentaria</taxon>
        <taxon>Blenniimorphae</taxon>
        <taxon>Blenniiformes</taxon>
        <taxon>Gobiesocoidei</taxon>
        <taxon>Gobiesocidae</taxon>
        <taxon>Gobiesocinae</taxon>
        <taxon>Gouania</taxon>
    </lineage>
</organism>
<dbReference type="GO" id="GO:0005615">
    <property type="term" value="C:extracellular space"/>
    <property type="evidence" value="ECO:0007669"/>
    <property type="project" value="UniProtKB-KW"/>
</dbReference>
<keyword evidence="3 7" id="KW-0202">Cytokine</keyword>
<reference evidence="8" key="1">
    <citation type="submission" date="2020-06" db="EMBL/GenBank/DDBJ databases">
        <authorList>
            <consortium name="Wellcome Sanger Institute Data Sharing"/>
        </authorList>
    </citation>
    <scope>NUCLEOTIDE SEQUENCE [LARGE SCALE GENOMIC DNA]</scope>
</reference>
<dbReference type="PRINTS" id="PR01949">
    <property type="entry name" value="INTLKN15FISH"/>
</dbReference>
<dbReference type="InterPro" id="IPR009079">
    <property type="entry name" value="4_helix_cytokine-like_core"/>
</dbReference>
<comment type="similarity">
    <text evidence="2 7">Belongs to the IL-15/IL-21 family.</text>
</comment>
<dbReference type="PRINTS" id="PR01930">
    <property type="entry name" value="INTRLEUKIN15"/>
</dbReference>
<evidence type="ECO:0000313" key="8">
    <source>
        <dbReference type="Ensembl" id="ENSGWIP00000017638.1"/>
    </source>
</evidence>
<dbReference type="AlphaFoldDB" id="A0A8C5E7J5"/>
<dbReference type="InterPro" id="IPR020410">
    <property type="entry name" value="IL-15_fish"/>
</dbReference>
<evidence type="ECO:0000256" key="3">
    <source>
        <dbReference type="ARBA" id="ARBA00022514"/>
    </source>
</evidence>
<dbReference type="Gene3D" id="1.20.1250.70">
    <property type="entry name" value="Interleukin-15/Interleukin-21"/>
    <property type="match status" value="1"/>
</dbReference>
<evidence type="ECO:0000256" key="5">
    <source>
        <dbReference type="ARBA" id="ARBA00022729"/>
    </source>
</evidence>
<protein>
    <recommendedName>
        <fullName evidence="7">Interleukin</fullName>
    </recommendedName>
</protein>
<dbReference type="Proteomes" id="UP000694680">
    <property type="component" value="Chromosome 1"/>
</dbReference>
<keyword evidence="5" id="KW-0732">Signal</keyword>